<feature type="region of interest" description="Disordered" evidence="1">
    <location>
        <begin position="50"/>
        <end position="70"/>
    </location>
</feature>
<dbReference type="Proteomes" id="UP000728185">
    <property type="component" value="Unassembled WGS sequence"/>
</dbReference>
<proteinExistence type="predicted"/>
<dbReference type="AlphaFoldDB" id="A0A8E0S0P0"/>
<feature type="region of interest" description="Disordered" evidence="1">
    <location>
        <begin position="1"/>
        <end position="29"/>
    </location>
</feature>
<organism evidence="2 3">
    <name type="scientific">Fasciolopsis buskii</name>
    <dbReference type="NCBI Taxonomy" id="27845"/>
    <lineage>
        <taxon>Eukaryota</taxon>
        <taxon>Metazoa</taxon>
        <taxon>Spiralia</taxon>
        <taxon>Lophotrochozoa</taxon>
        <taxon>Platyhelminthes</taxon>
        <taxon>Trematoda</taxon>
        <taxon>Digenea</taxon>
        <taxon>Plagiorchiida</taxon>
        <taxon>Echinostomata</taxon>
        <taxon>Echinostomatoidea</taxon>
        <taxon>Fasciolidae</taxon>
        <taxon>Fasciolopsis</taxon>
    </lineage>
</organism>
<evidence type="ECO:0000313" key="3">
    <source>
        <dbReference type="Proteomes" id="UP000728185"/>
    </source>
</evidence>
<evidence type="ECO:0000256" key="1">
    <source>
        <dbReference type="SAM" id="MobiDB-lite"/>
    </source>
</evidence>
<reference evidence="2" key="1">
    <citation type="submission" date="2019-05" db="EMBL/GenBank/DDBJ databases">
        <title>Annotation for the trematode Fasciolopsis buski.</title>
        <authorList>
            <person name="Choi Y.-J."/>
        </authorList>
    </citation>
    <scope>NUCLEOTIDE SEQUENCE</scope>
    <source>
        <strain evidence="2">HT</strain>
        <tissue evidence="2">Whole worm</tissue>
    </source>
</reference>
<accession>A0A8E0S0P0</accession>
<feature type="region of interest" description="Disordered" evidence="1">
    <location>
        <begin position="171"/>
        <end position="195"/>
    </location>
</feature>
<keyword evidence="3" id="KW-1185">Reference proteome</keyword>
<gene>
    <name evidence="2" type="ORF">FBUS_09493</name>
</gene>
<protein>
    <submittedName>
        <fullName evidence="2">Uncharacterized protein</fullName>
    </submittedName>
</protein>
<sequence length="236" mass="25265">SGNRTAISLPPSPQSPSCSIHGSRRSAERRARQLEALAVQERRLFGCRSSASQVTSGSPSHSLSPNPHFSGSSNQSSALCSLLQSGTARPLVTYTLSLQIPTDHDTLSDSKDRIGFTKDSNQPVVGRWLSPKKPHFLDLVFGPSECLGFSCTFGHGCVFLFGGLCDSDEASPDGPGVSPDFTESRPPAEPNRPIPHSHQLAASMLRSGDLELGRSHATRPSQFYILQARSLVGTLL</sequence>
<comment type="caution">
    <text evidence="2">The sequence shown here is derived from an EMBL/GenBank/DDBJ whole genome shotgun (WGS) entry which is preliminary data.</text>
</comment>
<name>A0A8E0S0P0_9TREM</name>
<dbReference type="EMBL" id="LUCM01004185">
    <property type="protein sequence ID" value="KAA0194696.1"/>
    <property type="molecule type" value="Genomic_DNA"/>
</dbReference>
<feature type="non-terminal residue" evidence="2">
    <location>
        <position position="1"/>
    </location>
</feature>
<evidence type="ECO:0000313" key="2">
    <source>
        <dbReference type="EMBL" id="KAA0194696.1"/>
    </source>
</evidence>